<comment type="caution">
    <text evidence="1">The sequence shown here is derived from an EMBL/GenBank/DDBJ whole genome shotgun (WGS) entry which is preliminary data.</text>
</comment>
<gene>
    <name evidence="1" type="ORF">KPSA1_03529</name>
</gene>
<evidence type="ECO:0000313" key="2">
    <source>
        <dbReference type="Proteomes" id="UP000247480"/>
    </source>
</evidence>
<proteinExistence type="predicted"/>
<protein>
    <submittedName>
        <fullName evidence="1">Uncharacterized protein</fullName>
    </submittedName>
</protein>
<sequence>MPGQAVPASRMSQPYRLAARDRSIFQKNVGRARRHRWRPMLSGPTLKKNVALTWASSSMSSSLGTPSRVPR</sequence>
<name>A0A2V0QAW4_PSESF</name>
<dbReference type="AlphaFoldDB" id="A0A2V0QAW4"/>
<evidence type="ECO:0000313" key="1">
    <source>
        <dbReference type="EMBL" id="GBH10119.1"/>
    </source>
</evidence>
<organism evidence="1 2">
    <name type="scientific">Pseudomonas syringae pv. actinidiae</name>
    <dbReference type="NCBI Taxonomy" id="103796"/>
    <lineage>
        <taxon>Bacteria</taxon>
        <taxon>Pseudomonadati</taxon>
        <taxon>Pseudomonadota</taxon>
        <taxon>Gammaproteobacteria</taxon>
        <taxon>Pseudomonadales</taxon>
        <taxon>Pseudomonadaceae</taxon>
        <taxon>Pseudomonas</taxon>
        <taxon>Pseudomonas syringae</taxon>
    </lineage>
</organism>
<dbReference type="EMBL" id="BGJZ01000170">
    <property type="protein sequence ID" value="GBH10119.1"/>
    <property type="molecule type" value="Genomic_DNA"/>
</dbReference>
<accession>A0A2V0QAW4</accession>
<reference evidence="1 2" key="1">
    <citation type="submission" date="2018-04" db="EMBL/GenBank/DDBJ databases">
        <title>Draft genome sequence of Pseudomonas syringae pv. actinidiae biovar 1 strains isolated from kiwifruit in Kagawa prefecture.</title>
        <authorList>
            <person name="Tabuchi M."/>
            <person name="Saito M."/>
            <person name="Fujiwara S."/>
            <person name="Sasa N."/>
            <person name="Akimitsu K."/>
            <person name="Gomi K."/>
            <person name="Konishi-Sugita S."/>
            <person name="Hamano K."/>
            <person name="Kataoka I."/>
        </authorList>
    </citation>
    <scope>NUCLEOTIDE SEQUENCE [LARGE SCALE GENOMIC DNA]</scope>
    <source>
        <strain evidence="1 2">MAFF212206</strain>
    </source>
</reference>
<dbReference type="Proteomes" id="UP000247480">
    <property type="component" value="Unassembled WGS sequence"/>
</dbReference>